<name>A0A0E9PE63_ANGAN</name>
<dbReference type="EMBL" id="GBXM01105671">
    <property type="protein sequence ID" value="JAH02906.1"/>
    <property type="molecule type" value="Transcribed_RNA"/>
</dbReference>
<organism evidence="1">
    <name type="scientific">Anguilla anguilla</name>
    <name type="common">European freshwater eel</name>
    <name type="synonym">Muraena anguilla</name>
    <dbReference type="NCBI Taxonomy" id="7936"/>
    <lineage>
        <taxon>Eukaryota</taxon>
        <taxon>Metazoa</taxon>
        <taxon>Chordata</taxon>
        <taxon>Craniata</taxon>
        <taxon>Vertebrata</taxon>
        <taxon>Euteleostomi</taxon>
        <taxon>Actinopterygii</taxon>
        <taxon>Neopterygii</taxon>
        <taxon>Teleostei</taxon>
        <taxon>Anguilliformes</taxon>
        <taxon>Anguillidae</taxon>
        <taxon>Anguilla</taxon>
    </lineage>
</organism>
<evidence type="ECO:0000313" key="1">
    <source>
        <dbReference type="EMBL" id="JAH02906.1"/>
    </source>
</evidence>
<dbReference type="AlphaFoldDB" id="A0A0E9PE63"/>
<accession>A0A0E9PE63</accession>
<reference evidence="1" key="1">
    <citation type="submission" date="2014-11" db="EMBL/GenBank/DDBJ databases">
        <authorList>
            <person name="Amaro Gonzalez C."/>
        </authorList>
    </citation>
    <scope>NUCLEOTIDE SEQUENCE</scope>
</reference>
<proteinExistence type="predicted"/>
<reference evidence="1" key="2">
    <citation type="journal article" date="2015" name="Fish Shellfish Immunol.">
        <title>Early steps in the European eel (Anguilla anguilla)-Vibrio vulnificus interaction in the gills: Role of the RtxA13 toxin.</title>
        <authorList>
            <person name="Callol A."/>
            <person name="Pajuelo D."/>
            <person name="Ebbesson L."/>
            <person name="Teles M."/>
            <person name="MacKenzie S."/>
            <person name="Amaro C."/>
        </authorList>
    </citation>
    <scope>NUCLEOTIDE SEQUENCE</scope>
</reference>
<protein>
    <submittedName>
        <fullName evidence="1">Uncharacterized protein</fullName>
    </submittedName>
</protein>
<sequence length="20" mass="2281">MLTVSRSVSTTIKKKMVHCM</sequence>